<evidence type="ECO:0000313" key="2">
    <source>
        <dbReference type="Proteomes" id="UP000305067"/>
    </source>
</evidence>
<dbReference type="OrthoDB" id="2142040at2759"/>
<organism evidence="1 2">
    <name type="scientific">Pterulicium gracile</name>
    <dbReference type="NCBI Taxonomy" id="1884261"/>
    <lineage>
        <taxon>Eukaryota</taxon>
        <taxon>Fungi</taxon>
        <taxon>Dikarya</taxon>
        <taxon>Basidiomycota</taxon>
        <taxon>Agaricomycotina</taxon>
        <taxon>Agaricomycetes</taxon>
        <taxon>Agaricomycetidae</taxon>
        <taxon>Agaricales</taxon>
        <taxon>Pleurotineae</taxon>
        <taxon>Pterulaceae</taxon>
        <taxon>Pterulicium</taxon>
    </lineage>
</organism>
<evidence type="ECO:0000313" key="1">
    <source>
        <dbReference type="EMBL" id="TFK98378.1"/>
    </source>
</evidence>
<gene>
    <name evidence="1" type="ORF">BDV98DRAFT_628816</name>
</gene>
<dbReference type="Pfam" id="PF11901">
    <property type="entry name" value="DM9"/>
    <property type="match status" value="1"/>
</dbReference>
<keyword evidence="2" id="KW-1185">Reference proteome</keyword>
<sequence length="157" mass="17488">MPIPYGFGEGPDLSLVYNFRRNSCDRICLHTDAPFPTTQSWIGKPVTSLDGSPIFIGSGYSISDSVQPCTIAPHLKPPLRIPHERGERDLRYSGRYDLLPFDPEQMDWIEALQGQVPEGRVPIVGGYEVYREVVREVYHALTVFDGSAVAGKTGEHL</sequence>
<name>A0A5C3QDY6_9AGAR</name>
<dbReference type="InterPro" id="IPR006616">
    <property type="entry name" value="DM9_repeat"/>
</dbReference>
<proteinExistence type="predicted"/>
<dbReference type="EMBL" id="ML178840">
    <property type="protein sequence ID" value="TFK98378.1"/>
    <property type="molecule type" value="Genomic_DNA"/>
</dbReference>
<protein>
    <submittedName>
        <fullName evidence="1">Uncharacterized protein</fullName>
    </submittedName>
</protein>
<dbReference type="AlphaFoldDB" id="A0A5C3QDY6"/>
<accession>A0A5C3QDY6</accession>
<reference evidence="1 2" key="1">
    <citation type="journal article" date="2019" name="Nat. Ecol. Evol.">
        <title>Megaphylogeny resolves global patterns of mushroom evolution.</title>
        <authorList>
            <person name="Varga T."/>
            <person name="Krizsan K."/>
            <person name="Foldi C."/>
            <person name="Dima B."/>
            <person name="Sanchez-Garcia M."/>
            <person name="Sanchez-Ramirez S."/>
            <person name="Szollosi G.J."/>
            <person name="Szarkandi J.G."/>
            <person name="Papp V."/>
            <person name="Albert L."/>
            <person name="Andreopoulos W."/>
            <person name="Angelini C."/>
            <person name="Antonin V."/>
            <person name="Barry K.W."/>
            <person name="Bougher N.L."/>
            <person name="Buchanan P."/>
            <person name="Buyck B."/>
            <person name="Bense V."/>
            <person name="Catcheside P."/>
            <person name="Chovatia M."/>
            <person name="Cooper J."/>
            <person name="Damon W."/>
            <person name="Desjardin D."/>
            <person name="Finy P."/>
            <person name="Geml J."/>
            <person name="Haridas S."/>
            <person name="Hughes K."/>
            <person name="Justo A."/>
            <person name="Karasinski D."/>
            <person name="Kautmanova I."/>
            <person name="Kiss B."/>
            <person name="Kocsube S."/>
            <person name="Kotiranta H."/>
            <person name="LaButti K.M."/>
            <person name="Lechner B.E."/>
            <person name="Liimatainen K."/>
            <person name="Lipzen A."/>
            <person name="Lukacs Z."/>
            <person name="Mihaltcheva S."/>
            <person name="Morgado L.N."/>
            <person name="Niskanen T."/>
            <person name="Noordeloos M.E."/>
            <person name="Ohm R.A."/>
            <person name="Ortiz-Santana B."/>
            <person name="Ovrebo C."/>
            <person name="Racz N."/>
            <person name="Riley R."/>
            <person name="Savchenko A."/>
            <person name="Shiryaev A."/>
            <person name="Soop K."/>
            <person name="Spirin V."/>
            <person name="Szebenyi C."/>
            <person name="Tomsovsky M."/>
            <person name="Tulloss R.E."/>
            <person name="Uehling J."/>
            <person name="Grigoriev I.V."/>
            <person name="Vagvolgyi C."/>
            <person name="Papp T."/>
            <person name="Martin F.M."/>
            <person name="Miettinen O."/>
            <person name="Hibbett D.S."/>
            <person name="Nagy L.G."/>
        </authorList>
    </citation>
    <scope>NUCLEOTIDE SEQUENCE [LARGE SCALE GENOMIC DNA]</scope>
    <source>
        <strain evidence="1 2">CBS 309.79</strain>
    </source>
</reference>
<dbReference type="Proteomes" id="UP000305067">
    <property type="component" value="Unassembled WGS sequence"/>
</dbReference>